<dbReference type="SUPFAM" id="SSF51735">
    <property type="entry name" value="NAD(P)-binding Rossmann-fold domains"/>
    <property type="match status" value="1"/>
</dbReference>
<name>A0A1F6EIU4_9BACT</name>
<evidence type="ECO:0000313" key="3">
    <source>
        <dbReference type="EMBL" id="OGG73564.1"/>
    </source>
</evidence>
<comment type="similarity">
    <text evidence="1">Belongs to the NAD(P)-dependent epimerase/dehydratase family.</text>
</comment>
<dbReference type="Proteomes" id="UP000178587">
    <property type="component" value="Unassembled WGS sequence"/>
</dbReference>
<dbReference type="AlphaFoldDB" id="A0A1F6EIU4"/>
<gene>
    <name evidence="3" type="ORF">A3A34_02710</name>
</gene>
<accession>A0A1F6EIU4</accession>
<dbReference type="EMBL" id="MFLU01000016">
    <property type="protein sequence ID" value="OGG73564.1"/>
    <property type="molecule type" value="Genomic_DNA"/>
</dbReference>
<evidence type="ECO:0000256" key="1">
    <source>
        <dbReference type="ARBA" id="ARBA00007637"/>
    </source>
</evidence>
<evidence type="ECO:0000259" key="2">
    <source>
        <dbReference type="Pfam" id="PF01370"/>
    </source>
</evidence>
<dbReference type="PANTHER" id="PTHR43000">
    <property type="entry name" value="DTDP-D-GLUCOSE 4,6-DEHYDRATASE-RELATED"/>
    <property type="match status" value="1"/>
</dbReference>
<evidence type="ECO:0000313" key="4">
    <source>
        <dbReference type="Proteomes" id="UP000178587"/>
    </source>
</evidence>
<organism evidence="3 4">
    <name type="scientific">Candidatus Kaiserbacteria bacterium RIFCSPLOWO2_01_FULL_50_24</name>
    <dbReference type="NCBI Taxonomy" id="1798507"/>
    <lineage>
        <taxon>Bacteria</taxon>
        <taxon>Candidatus Kaiseribacteriota</taxon>
    </lineage>
</organism>
<reference evidence="3 4" key="1">
    <citation type="journal article" date="2016" name="Nat. Commun.">
        <title>Thousands of microbial genomes shed light on interconnected biogeochemical processes in an aquifer system.</title>
        <authorList>
            <person name="Anantharaman K."/>
            <person name="Brown C.T."/>
            <person name="Hug L.A."/>
            <person name="Sharon I."/>
            <person name="Castelle C.J."/>
            <person name="Probst A.J."/>
            <person name="Thomas B.C."/>
            <person name="Singh A."/>
            <person name="Wilkins M.J."/>
            <person name="Karaoz U."/>
            <person name="Brodie E.L."/>
            <person name="Williams K.H."/>
            <person name="Hubbard S.S."/>
            <person name="Banfield J.F."/>
        </authorList>
    </citation>
    <scope>NUCLEOTIDE SEQUENCE [LARGE SCALE GENOMIC DNA]</scope>
</reference>
<dbReference type="InterPro" id="IPR001509">
    <property type="entry name" value="Epimerase_deHydtase"/>
</dbReference>
<proteinExistence type="inferred from homology"/>
<feature type="domain" description="NAD-dependent epimerase/dehydratase" evidence="2">
    <location>
        <begin position="7"/>
        <end position="258"/>
    </location>
</feature>
<protein>
    <recommendedName>
        <fullName evidence="2">NAD-dependent epimerase/dehydratase domain-containing protein</fullName>
    </recommendedName>
</protein>
<dbReference type="Pfam" id="PF01370">
    <property type="entry name" value="Epimerase"/>
    <property type="match status" value="1"/>
</dbReference>
<comment type="caution">
    <text evidence="3">The sequence shown here is derived from an EMBL/GenBank/DDBJ whole genome shotgun (WGS) entry which is preliminary data.</text>
</comment>
<dbReference type="Gene3D" id="3.40.50.720">
    <property type="entry name" value="NAD(P)-binding Rossmann-like Domain"/>
    <property type="match status" value="1"/>
</dbReference>
<sequence length="332" mass="37756">MTKMTKVLITGGAGFIGYHLAKRLARQKGYNITLVDNFFRGKRDADFTALIALTNITFIEADLTEPKSWKKLGGGYDHVYHLVGVNGTRLFYEIPHEVLRIGVSTTVNALDWFRIENKKKGAKILYTSSNEAYSSALEAFGKLPLPTPENVPLVIADTYNPRWSYGGQKLIGELFFIHYAKAYDFRMSIVRPHNFYGPREGYEHVVPETIVRVINKVEPFPIFGAEDTRSFCYIDDAVEALQMVMESKKTDGGTYHIGTKEETVIKYLVENIFDLMKWRPKKLDIKKSPKGSVKRRLADVSKIKKDTGWSAKTSLAKGLKKTIDWYLKNPKP</sequence>
<dbReference type="InterPro" id="IPR036291">
    <property type="entry name" value="NAD(P)-bd_dom_sf"/>
</dbReference>
<dbReference type="STRING" id="1798507.A3A34_02710"/>